<gene>
    <name evidence="2" type="ORF">J2Z43_002378</name>
</gene>
<protein>
    <submittedName>
        <fullName evidence="2">Agmatine deiminase</fullName>
        <ecNumber evidence="2">3.5.3.12</ecNumber>
    </submittedName>
</protein>
<dbReference type="GO" id="GO:0047632">
    <property type="term" value="F:agmatine deiminase activity"/>
    <property type="evidence" value="ECO:0007669"/>
    <property type="project" value="UniProtKB-EC"/>
</dbReference>
<reference evidence="2 3" key="1">
    <citation type="submission" date="2021-03" db="EMBL/GenBank/DDBJ databases">
        <title>Genomic Encyclopedia of Type Strains, Phase IV (KMG-IV): sequencing the most valuable type-strain genomes for metagenomic binning, comparative biology and taxonomic classification.</title>
        <authorList>
            <person name="Goeker M."/>
        </authorList>
    </citation>
    <scope>NUCLEOTIDE SEQUENCE [LARGE SCALE GENOMIC DNA]</scope>
    <source>
        <strain evidence="2 3">DSM 1289</strain>
    </source>
</reference>
<sequence>MNHKKYRTIGEFEKQESVLIIWPLTPYATKELCIDAVSLEIVENLIDHVKCIICCYDEKVKTRVISLLKEKNIDLNKIEFTVFPSSIVYPRDFGAEIMLDDDGNKALVDFDFDMYGYCSKNDPLSRTLEKFDKFHANLIGANDRVFTRLIGEGGDREFNGDGILMTIEETEVSKRNPGMEKEEVENELKRIFNLEKIIWIPKCTYDDDLSYEGPIPSINGEYSSYRAATANGHIDEMCRFVDKNTILIASISDDEASKSKLSALNKKRLDMAYNTLLNETDIYGKPFKIIKMPHPEPIYIDITPDDDCYCNWEQARFDYEDKLLDGSDFPTGTMNVLPAMSYCNFLIANGIVLAQKYYKEGISLDVKRKDKEALDILKSVFPDRKVVAIDVLPLNLYGGGIHCHTRNVPCR</sequence>
<comment type="caution">
    <text evidence="2">The sequence shown here is derived from an EMBL/GenBank/DDBJ whole genome shotgun (WGS) entry which is preliminary data.</text>
</comment>
<dbReference type="EC" id="3.5.3.12" evidence="2"/>
<dbReference type="SUPFAM" id="SSF55909">
    <property type="entry name" value="Pentein"/>
    <property type="match status" value="1"/>
</dbReference>
<evidence type="ECO:0000256" key="1">
    <source>
        <dbReference type="ARBA" id="ARBA00022801"/>
    </source>
</evidence>
<dbReference type="PANTHER" id="PTHR31377">
    <property type="entry name" value="AGMATINE DEIMINASE-RELATED"/>
    <property type="match status" value="1"/>
</dbReference>
<dbReference type="Pfam" id="PF04371">
    <property type="entry name" value="PAD_porph"/>
    <property type="match status" value="2"/>
</dbReference>
<accession>A0ABS4EDG4</accession>
<dbReference type="Proteomes" id="UP000767291">
    <property type="component" value="Unassembled WGS sequence"/>
</dbReference>
<dbReference type="RefSeq" id="WP_209457360.1">
    <property type="nucleotide sequence ID" value="NZ_BAAACS010000016.1"/>
</dbReference>
<dbReference type="Gene3D" id="3.75.10.10">
    <property type="entry name" value="L-arginine/glycine Amidinotransferase, Chain A"/>
    <property type="match status" value="1"/>
</dbReference>
<proteinExistence type="predicted"/>
<name>A0ABS4EDG4_9FIRM</name>
<organism evidence="2 3">
    <name type="scientific">Metaclostridioides mangenotii</name>
    <dbReference type="NCBI Taxonomy" id="1540"/>
    <lineage>
        <taxon>Bacteria</taxon>
        <taxon>Bacillati</taxon>
        <taxon>Bacillota</taxon>
        <taxon>Clostridia</taxon>
        <taxon>Peptostreptococcales</taxon>
        <taxon>Peptostreptococcaceae</taxon>
        <taxon>Metaclostridioides</taxon>
    </lineage>
</organism>
<keyword evidence="3" id="KW-1185">Reference proteome</keyword>
<evidence type="ECO:0000313" key="3">
    <source>
        <dbReference type="Proteomes" id="UP000767291"/>
    </source>
</evidence>
<keyword evidence="1 2" id="KW-0378">Hydrolase</keyword>
<dbReference type="InterPro" id="IPR007466">
    <property type="entry name" value="Peptidyl-Arg-deiminase_porph"/>
</dbReference>
<evidence type="ECO:0000313" key="2">
    <source>
        <dbReference type="EMBL" id="MBP1855976.1"/>
    </source>
</evidence>
<dbReference type="EMBL" id="JAGGJX010000006">
    <property type="protein sequence ID" value="MBP1855976.1"/>
    <property type="molecule type" value="Genomic_DNA"/>
</dbReference>
<dbReference type="PANTHER" id="PTHR31377:SF0">
    <property type="entry name" value="AGMATINE DEIMINASE-RELATED"/>
    <property type="match status" value="1"/>
</dbReference>